<gene>
    <name evidence="3" type="ORF">GO499_17980</name>
</gene>
<dbReference type="SMART" id="SM00849">
    <property type="entry name" value="Lactamase_B"/>
    <property type="match status" value="1"/>
</dbReference>
<dbReference type="SUPFAM" id="SSF56281">
    <property type="entry name" value="Metallo-hydrolase/oxidoreductase"/>
    <property type="match status" value="1"/>
</dbReference>
<dbReference type="InterPro" id="IPR036866">
    <property type="entry name" value="RibonucZ/Hydroxyglut_hydro"/>
</dbReference>
<evidence type="ECO:0000259" key="2">
    <source>
        <dbReference type="SMART" id="SM00849"/>
    </source>
</evidence>
<reference evidence="3 4" key="1">
    <citation type="submission" date="2019-12" db="EMBL/GenBank/DDBJ databases">
        <title>Complete genome sequence of Algicella marina strain 9Alg 56(T) isolated from the red alga Tichocarpus crinitus.</title>
        <authorList>
            <person name="Kim S.-G."/>
            <person name="Nedashkovskaya O.I."/>
        </authorList>
    </citation>
    <scope>NUCLEOTIDE SEQUENCE [LARGE SCALE GENOMIC DNA]</scope>
    <source>
        <strain evidence="3 4">9Alg 56</strain>
    </source>
</reference>
<comment type="similarity">
    <text evidence="1">Belongs to the metallo-beta-lactamase superfamily. Class-B beta-lactamase family.</text>
</comment>
<keyword evidence="4" id="KW-1185">Reference proteome</keyword>
<dbReference type="RefSeq" id="WP_161863477.1">
    <property type="nucleotide sequence ID" value="NZ_CP046620.1"/>
</dbReference>
<name>A0A6P1T5B1_9RHOB</name>
<dbReference type="PANTHER" id="PTHR42951:SF4">
    <property type="entry name" value="ACYL-COENZYME A THIOESTERASE MBLAC2"/>
    <property type="match status" value="1"/>
</dbReference>
<feature type="domain" description="Metallo-beta-lactamase" evidence="2">
    <location>
        <begin position="32"/>
        <end position="238"/>
    </location>
</feature>
<organism evidence="3 4">
    <name type="scientific">Algicella marina</name>
    <dbReference type="NCBI Taxonomy" id="2683284"/>
    <lineage>
        <taxon>Bacteria</taxon>
        <taxon>Pseudomonadati</taxon>
        <taxon>Pseudomonadota</taxon>
        <taxon>Alphaproteobacteria</taxon>
        <taxon>Rhodobacterales</taxon>
        <taxon>Paracoccaceae</taxon>
        <taxon>Algicella</taxon>
    </lineage>
</organism>
<keyword evidence="3" id="KW-0378">Hydrolase</keyword>
<dbReference type="GO" id="GO:0016787">
    <property type="term" value="F:hydrolase activity"/>
    <property type="evidence" value="ECO:0007669"/>
    <property type="project" value="UniProtKB-KW"/>
</dbReference>
<protein>
    <submittedName>
        <fullName evidence="3">MBL fold metallo-hydrolase</fullName>
    </submittedName>
</protein>
<proteinExistence type="inferred from homology"/>
<dbReference type="InterPro" id="IPR050855">
    <property type="entry name" value="NDM-1-like"/>
</dbReference>
<dbReference type="Gene3D" id="3.60.15.10">
    <property type="entry name" value="Ribonuclease Z/Hydroxyacylglutathione hydrolase-like"/>
    <property type="match status" value="1"/>
</dbReference>
<dbReference type="Pfam" id="PF00753">
    <property type="entry name" value="Lactamase_B"/>
    <property type="match status" value="1"/>
</dbReference>
<dbReference type="Proteomes" id="UP000464495">
    <property type="component" value="Chromosome"/>
</dbReference>
<evidence type="ECO:0000256" key="1">
    <source>
        <dbReference type="ARBA" id="ARBA00005250"/>
    </source>
</evidence>
<accession>A0A6P1T5B1</accession>
<dbReference type="InterPro" id="IPR001279">
    <property type="entry name" value="Metallo-B-lactamas"/>
</dbReference>
<dbReference type="PANTHER" id="PTHR42951">
    <property type="entry name" value="METALLO-BETA-LACTAMASE DOMAIN-CONTAINING"/>
    <property type="match status" value="1"/>
</dbReference>
<dbReference type="EMBL" id="CP046620">
    <property type="protein sequence ID" value="QHQ36935.1"/>
    <property type="molecule type" value="Genomic_DNA"/>
</dbReference>
<sequence>MTLPVSDPWYHATQLSERLWLITEPRVHPIFSANMHLVLGRDGDLLIDSGMGVAPLRPFVDTLRPERDKPLTLLSTHTHVDHIGAAHEFDIRLVHPLEAEALRRPEPYSLNAEEIPERLRRLFLDAGYPPLWPLLVDAVPWKAYDVAAYELKGAEPTRMVEDGDVVDLGDWHAEVLHLPGHSPGQVGLWEAETGTLFGADAIYDGPLIYDGAGMSVADYAATLRRIASLPVTSVHGGHDPSFGKERMDEIVRRYLEIWEGEGATV</sequence>
<dbReference type="KEGG" id="amaq:GO499_17980"/>
<dbReference type="AlphaFoldDB" id="A0A6P1T5B1"/>
<dbReference type="GO" id="GO:0017001">
    <property type="term" value="P:antibiotic catabolic process"/>
    <property type="evidence" value="ECO:0007669"/>
    <property type="project" value="UniProtKB-ARBA"/>
</dbReference>
<evidence type="ECO:0000313" key="4">
    <source>
        <dbReference type="Proteomes" id="UP000464495"/>
    </source>
</evidence>
<evidence type="ECO:0000313" key="3">
    <source>
        <dbReference type="EMBL" id="QHQ36935.1"/>
    </source>
</evidence>